<dbReference type="Proteomes" id="UP000005835">
    <property type="component" value="Unassembled WGS sequence"/>
</dbReference>
<dbReference type="AlphaFoldDB" id="K1JH60"/>
<reference evidence="1 2" key="1">
    <citation type="submission" date="2012-05" db="EMBL/GenBank/DDBJ databases">
        <title>The Genome Sequence of Sutterella wadsworthensis 2_1_59BFAA.</title>
        <authorList>
            <consortium name="The Broad Institute Genome Sequencing Platform"/>
            <person name="Earl A."/>
            <person name="Ward D."/>
            <person name="Feldgarden M."/>
            <person name="Gevers D."/>
            <person name="Daigneault M."/>
            <person name="Strauss J."/>
            <person name="Allen-Vercoe E."/>
            <person name="Walker B."/>
            <person name="Young S.K."/>
            <person name="Zeng Q."/>
            <person name="Gargeya S."/>
            <person name="Fitzgerald M."/>
            <person name="Haas B."/>
            <person name="Abouelleil A."/>
            <person name="Alvarado L."/>
            <person name="Arachchi H.M."/>
            <person name="Berlin A.M."/>
            <person name="Chapman S.B."/>
            <person name="Goldberg J."/>
            <person name="Griggs A."/>
            <person name="Gujja S."/>
            <person name="Hansen M."/>
            <person name="Howarth C."/>
            <person name="Imamovic A."/>
            <person name="Larimer J."/>
            <person name="McCowen C."/>
            <person name="Montmayeur A."/>
            <person name="Murphy C."/>
            <person name="Neiman D."/>
            <person name="Pearson M."/>
            <person name="Priest M."/>
            <person name="Roberts A."/>
            <person name="Saif S."/>
            <person name="Shea T."/>
            <person name="Sisk P."/>
            <person name="Sykes S."/>
            <person name="Wortman J."/>
            <person name="Nusbaum C."/>
            <person name="Birren B."/>
        </authorList>
    </citation>
    <scope>NUCLEOTIDE SEQUENCE [LARGE SCALE GENOMIC DNA]</scope>
    <source>
        <strain evidence="1 2">2_1_59BFAA</strain>
    </source>
</reference>
<name>K1JH60_9BURK</name>
<sequence>MTRMVACFAMGMDALLTWDDVFDSRQKRHESGIREHGLLQAGSPSVVVRKVLQAREIQVDNCGSFEGVLDFLRLLGQHVKRTTGAARHGLGSRSNVAGQPMGDRFVKVAQKGNGEDGLRVPVATDLNKGFMDICEHQRIVQRPCPGRASSKALVIFGRHSTGCSSDNAVSVALSTSEKSVCTSKRKAGNACSGRKTMADRAIRVFLGDRMSDRYARS</sequence>
<comment type="caution">
    <text evidence="1">The sequence shown here is derived from an EMBL/GenBank/DDBJ whole genome shotgun (WGS) entry which is preliminary data.</text>
</comment>
<dbReference type="EMBL" id="ADMG01000033">
    <property type="protein sequence ID" value="EKB30960.1"/>
    <property type="molecule type" value="Genomic_DNA"/>
</dbReference>
<organism evidence="1 2">
    <name type="scientific">Sutterella wadsworthensis 2_1_59BFAA</name>
    <dbReference type="NCBI Taxonomy" id="742823"/>
    <lineage>
        <taxon>Bacteria</taxon>
        <taxon>Pseudomonadati</taxon>
        <taxon>Pseudomonadota</taxon>
        <taxon>Betaproteobacteria</taxon>
        <taxon>Burkholderiales</taxon>
        <taxon>Sutterellaceae</taxon>
        <taxon>Sutterella</taxon>
    </lineage>
</organism>
<gene>
    <name evidence="1" type="ORF">HMPREF9465_01439</name>
</gene>
<keyword evidence="2" id="KW-1185">Reference proteome</keyword>
<proteinExistence type="predicted"/>
<protein>
    <submittedName>
        <fullName evidence="1">Uncharacterized protein</fullName>
    </submittedName>
</protein>
<accession>K1JH60</accession>
<dbReference type="HOGENOM" id="CLU_1271741_0_0_4"/>
<evidence type="ECO:0000313" key="2">
    <source>
        <dbReference type="Proteomes" id="UP000005835"/>
    </source>
</evidence>
<evidence type="ECO:0000313" key="1">
    <source>
        <dbReference type="EMBL" id="EKB30960.1"/>
    </source>
</evidence>